<evidence type="ECO:0000256" key="1">
    <source>
        <dbReference type="SAM" id="MobiDB-lite"/>
    </source>
</evidence>
<feature type="compositionally biased region" description="Low complexity" evidence="1">
    <location>
        <begin position="61"/>
        <end position="73"/>
    </location>
</feature>
<evidence type="ECO:0000313" key="2">
    <source>
        <dbReference type="EMBL" id="CAK9861791.1"/>
    </source>
</evidence>
<keyword evidence="3" id="KW-1185">Reference proteome</keyword>
<feature type="region of interest" description="Disordered" evidence="1">
    <location>
        <begin position="39"/>
        <end position="79"/>
    </location>
</feature>
<reference evidence="2" key="1">
    <citation type="submission" date="2024-03" db="EMBL/GenBank/DDBJ databases">
        <authorList>
            <consortium name="ELIXIR-Norway"/>
            <consortium name="Elixir Norway"/>
        </authorList>
    </citation>
    <scope>NUCLEOTIDE SEQUENCE</scope>
</reference>
<protein>
    <submittedName>
        <fullName evidence="2">Uncharacterized protein</fullName>
    </submittedName>
</protein>
<proteinExistence type="predicted"/>
<gene>
    <name evidence="2" type="ORF">CSSPJE1EN2_LOCUS4786</name>
</gene>
<organism evidence="2 3">
    <name type="scientific">Sphagnum jensenii</name>
    <dbReference type="NCBI Taxonomy" id="128206"/>
    <lineage>
        <taxon>Eukaryota</taxon>
        <taxon>Viridiplantae</taxon>
        <taxon>Streptophyta</taxon>
        <taxon>Embryophyta</taxon>
        <taxon>Bryophyta</taxon>
        <taxon>Sphagnophytina</taxon>
        <taxon>Sphagnopsida</taxon>
        <taxon>Sphagnales</taxon>
        <taxon>Sphagnaceae</taxon>
        <taxon>Sphagnum</taxon>
    </lineage>
</organism>
<feature type="compositionally biased region" description="Basic and acidic residues" evidence="1">
    <location>
        <begin position="42"/>
        <end position="60"/>
    </location>
</feature>
<dbReference type="Proteomes" id="UP001497522">
    <property type="component" value="Chromosome 12"/>
</dbReference>
<evidence type="ECO:0000313" key="3">
    <source>
        <dbReference type="Proteomes" id="UP001497522"/>
    </source>
</evidence>
<accession>A0ABP1AH99</accession>
<dbReference type="EMBL" id="OZ023713">
    <property type="protein sequence ID" value="CAK9861791.1"/>
    <property type="molecule type" value="Genomic_DNA"/>
</dbReference>
<name>A0ABP1AH99_9BRYO</name>
<sequence length="79" mass="8749">MSWDIDSSAACRSCCIRQTILMIFAAALNMKMIRTNKFTIDNQKKPRDLEDDDGSNRYHESGSSSSSNSAQTSIDPGVE</sequence>